<feature type="domain" description="Thioredoxin" evidence="9">
    <location>
        <begin position="1"/>
        <end position="107"/>
    </location>
</feature>
<gene>
    <name evidence="10" type="primary">trxA</name>
    <name evidence="10" type="ORF">Q4T40_11720</name>
</gene>
<dbReference type="PANTHER" id="PTHR45663">
    <property type="entry name" value="GEO12009P1"/>
    <property type="match status" value="1"/>
</dbReference>
<comment type="caution">
    <text evidence="10">The sequence shown here is derived from an EMBL/GenBank/DDBJ whole genome shotgun (WGS) entry which is preliminary data.</text>
</comment>
<accession>A0ABU3NYP8</accession>
<dbReference type="NCBIfam" id="TIGR01068">
    <property type="entry name" value="thioredoxin"/>
    <property type="match status" value="1"/>
</dbReference>
<dbReference type="RefSeq" id="WP_413780414.1">
    <property type="nucleotide sequence ID" value="NZ_JAUOZS010000001.1"/>
</dbReference>
<comment type="similarity">
    <text evidence="1 8">Belongs to the thioredoxin family.</text>
</comment>
<protein>
    <recommendedName>
        <fullName evidence="2 7">Thioredoxin</fullName>
    </recommendedName>
</protein>
<dbReference type="InterPro" id="IPR005746">
    <property type="entry name" value="Thioredoxin"/>
</dbReference>
<dbReference type="PANTHER" id="PTHR45663:SF11">
    <property type="entry name" value="GEO12009P1"/>
    <property type="match status" value="1"/>
</dbReference>
<evidence type="ECO:0000256" key="7">
    <source>
        <dbReference type="NCBIfam" id="TIGR01068"/>
    </source>
</evidence>
<evidence type="ECO:0000313" key="11">
    <source>
        <dbReference type="Proteomes" id="UP001254848"/>
    </source>
</evidence>
<dbReference type="PROSITE" id="PS51352">
    <property type="entry name" value="THIOREDOXIN_2"/>
    <property type="match status" value="1"/>
</dbReference>
<dbReference type="PROSITE" id="PS00194">
    <property type="entry name" value="THIOREDOXIN_1"/>
    <property type="match status" value="1"/>
</dbReference>
<evidence type="ECO:0000256" key="5">
    <source>
        <dbReference type="ARBA" id="ARBA00023157"/>
    </source>
</evidence>
<evidence type="ECO:0000259" key="9">
    <source>
        <dbReference type="PROSITE" id="PS51352"/>
    </source>
</evidence>
<evidence type="ECO:0000256" key="8">
    <source>
        <dbReference type="PIRNR" id="PIRNR000077"/>
    </source>
</evidence>
<sequence>MSIVNIANQADFAEKVLKSAQPVLVDFWAPWCGPCKMVAPELEAVAADYDGKAVVAKVNVDEQPELAGQFKVMGIPTMVVFKNGAEVNRIVGFRPRRDIAAAIDGAV</sequence>
<keyword evidence="4" id="KW-0249">Electron transport</keyword>
<evidence type="ECO:0000256" key="3">
    <source>
        <dbReference type="ARBA" id="ARBA00022448"/>
    </source>
</evidence>
<name>A0ABU3NYP8_9FIRM</name>
<dbReference type="Pfam" id="PF00085">
    <property type="entry name" value="Thioredoxin"/>
    <property type="match status" value="1"/>
</dbReference>
<evidence type="ECO:0000256" key="1">
    <source>
        <dbReference type="ARBA" id="ARBA00008987"/>
    </source>
</evidence>
<keyword evidence="5" id="KW-1015">Disulfide bond</keyword>
<dbReference type="PIRSF" id="PIRSF000077">
    <property type="entry name" value="Thioredoxin"/>
    <property type="match status" value="1"/>
</dbReference>
<dbReference type="SUPFAM" id="SSF52833">
    <property type="entry name" value="Thioredoxin-like"/>
    <property type="match status" value="1"/>
</dbReference>
<dbReference type="Gene3D" id="3.40.30.10">
    <property type="entry name" value="Glutaredoxin"/>
    <property type="match status" value="1"/>
</dbReference>
<keyword evidence="6" id="KW-0676">Redox-active center</keyword>
<evidence type="ECO:0000256" key="6">
    <source>
        <dbReference type="ARBA" id="ARBA00023284"/>
    </source>
</evidence>
<dbReference type="Proteomes" id="UP001254848">
    <property type="component" value="Unassembled WGS sequence"/>
</dbReference>
<reference evidence="10 11" key="1">
    <citation type="submission" date="2023-07" db="EMBL/GenBank/DDBJ databases">
        <title>The novel representative of Negativicutes class, Anaeroselena agilis gen. nov. sp. nov.</title>
        <authorList>
            <person name="Prokofeva M.I."/>
            <person name="Elcheninov A.G."/>
            <person name="Klyukina A."/>
            <person name="Kublanov I.V."/>
            <person name="Frolov E.N."/>
            <person name="Podosokorskaya O.A."/>
        </authorList>
    </citation>
    <scope>NUCLEOTIDE SEQUENCE [LARGE SCALE GENOMIC DNA]</scope>
    <source>
        <strain evidence="10 11">4137-cl</strain>
    </source>
</reference>
<dbReference type="PRINTS" id="PR00421">
    <property type="entry name" value="THIOREDOXIN"/>
</dbReference>
<keyword evidence="3" id="KW-0813">Transport</keyword>
<evidence type="ECO:0000256" key="2">
    <source>
        <dbReference type="ARBA" id="ARBA00020570"/>
    </source>
</evidence>
<proteinExistence type="inferred from homology"/>
<dbReference type="InterPro" id="IPR017937">
    <property type="entry name" value="Thioredoxin_CS"/>
</dbReference>
<keyword evidence="11" id="KW-1185">Reference proteome</keyword>
<dbReference type="CDD" id="cd02947">
    <property type="entry name" value="TRX_family"/>
    <property type="match status" value="1"/>
</dbReference>
<evidence type="ECO:0000256" key="4">
    <source>
        <dbReference type="ARBA" id="ARBA00022982"/>
    </source>
</evidence>
<dbReference type="EMBL" id="JAUOZS010000001">
    <property type="protein sequence ID" value="MDT8901916.1"/>
    <property type="molecule type" value="Genomic_DNA"/>
</dbReference>
<evidence type="ECO:0000313" key="10">
    <source>
        <dbReference type="EMBL" id="MDT8901916.1"/>
    </source>
</evidence>
<organism evidence="10 11">
    <name type="scientific">Anaeroselena agilis</name>
    <dbReference type="NCBI Taxonomy" id="3063788"/>
    <lineage>
        <taxon>Bacteria</taxon>
        <taxon>Bacillati</taxon>
        <taxon>Bacillota</taxon>
        <taxon>Negativicutes</taxon>
        <taxon>Acetonemataceae</taxon>
        <taxon>Anaeroselena</taxon>
    </lineage>
</organism>
<dbReference type="InterPro" id="IPR036249">
    <property type="entry name" value="Thioredoxin-like_sf"/>
</dbReference>
<dbReference type="InterPro" id="IPR013766">
    <property type="entry name" value="Thioredoxin_domain"/>
</dbReference>